<dbReference type="Proteomes" id="UP001364890">
    <property type="component" value="Unassembled WGS sequence"/>
</dbReference>
<keyword evidence="6" id="KW-1185">Reference proteome</keyword>
<sequence length="144" mass="16472">MELATKKLNAVSLILRASQSIQDVISKDAARYELNPKEFAVLELLYHQDDQPIQMIGKKVLISSSSITYVVDKLEQKKIVVRKACPEDRRVTYAGLTSLGKTLMNQIFPQHEKKLEQIFEQLLDEDIDNMIELLKQIGCRAKQV</sequence>
<reference evidence="5 6" key="1">
    <citation type="submission" date="2024-01" db="EMBL/GenBank/DDBJ databases">
        <title>Seven novel Bacillus-like species.</title>
        <authorList>
            <person name="Liu G."/>
        </authorList>
    </citation>
    <scope>NUCLEOTIDE SEQUENCE [LARGE SCALE GENOMIC DNA]</scope>
    <source>
        <strain evidence="5 6">FJAT-51614</strain>
    </source>
</reference>
<keyword evidence="3" id="KW-0804">Transcription</keyword>
<keyword evidence="1" id="KW-0805">Transcription regulation</keyword>
<evidence type="ECO:0000256" key="2">
    <source>
        <dbReference type="ARBA" id="ARBA00023125"/>
    </source>
</evidence>
<comment type="caution">
    <text evidence="5">The sequence shown here is derived from an EMBL/GenBank/DDBJ whole genome shotgun (WGS) entry which is preliminary data.</text>
</comment>
<keyword evidence="2" id="KW-0238">DNA-binding</keyword>
<gene>
    <name evidence="5" type="ORF">WAX74_00440</name>
</gene>
<dbReference type="SMART" id="SM00347">
    <property type="entry name" value="HTH_MARR"/>
    <property type="match status" value="1"/>
</dbReference>
<evidence type="ECO:0000313" key="6">
    <source>
        <dbReference type="Proteomes" id="UP001364890"/>
    </source>
</evidence>
<proteinExistence type="predicted"/>
<dbReference type="EMBL" id="JBAWSY010000001">
    <property type="protein sequence ID" value="MEI4768127.1"/>
    <property type="molecule type" value="Genomic_DNA"/>
</dbReference>
<dbReference type="InterPro" id="IPR036388">
    <property type="entry name" value="WH-like_DNA-bd_sf"/>
</dbReference>
<dbReference type="Pfam" id="PF01047">
    <property type="entry name" value="MarR"/>
    <property type="match status" value="1"/>
</dbReference>
<protein>
    <submittedName>
        <fullName evidence="5">MarR family transcriptional regulator</fullName>
    </submittedName>
</protein>
<dbReference type="PANTHER" id="PTHR33164:SF56">
    <property type="entry name" value="HTH-TYPE TRANSCRIPTIONAL REGULATOR MHQR"/>
    <property type="match status" value="1"/>
</dbReference>
<evidence type="ECO:0000259" key="4">
    <source>
        <dbReference type="PROSITE" id="PS50995"/>
    </source>
</evidence>
<evidence type="ECO:0000313" key="5">
    <source>
        <dbReference type="EMBL" id="MEI4768127.1"/>
    </source>
</evidence>
<accession>A0ABU8EZD6</accession>
<dbReference type="InterPro" id="IPR039422">
    <property type="entry name" value="MarR/SlyA-like"/>
</dbReference>
<dbReference type="PRINTS" id="PR00598">
    <property type="entry name" value="HTHMARR"/>
</dbReference>
<feature type="domain" description="HTH marR-type" evidence="4">
    <location>
        <begin position="1"/>
        <end position="139"/>
    </location>
</feature>
<dbReference type="RefSeq" id="WP_336495685.1">
    <property type="nucleotide sequence ID" value="NZ_JBAWSY010000001.1"/>
</dbReference>
<evidence type="ECO:0000256" key="1">
    <source>
        <dbReference type="ARBA" id="ARBA00023015"/>
    </source>
</evidence>
<evidence type="ECO:0000256" key="3">
    <source>
        <dbReference type="ARBA" id="ARBA00023163"/>
    </source>
</evidence>
<organism evidence="5 6">
    <name type="scientific">Psychrobacillus mangrovi</name>
    <dbReference type="NCBI Taxonomy" id="3117745"/>
    <lineage>
        <taxon>Bacteria</taxon>
        <taxon>Bacillati</taxon>
        <taxon>Bacillota</taxon>
        <taxon>Bacilli</taxon>
        <taxon>Bacillales</taxon>
        <taxon>Bacillaceae</taxon>
        <taxon>Psychrobacillus</taxon>
    </lineage>
</organism>
<dbReference type="SUPFAM" id="SSF46785">
    <property type="entry name" value="Winged helix' DNA-binding domain"/>
    <property type="match status" value="1"/>
</dbReference>
<name>A0ABU8EZD6_9BACI</name>
<dbReference type="Gene3D" id="1.10.10.10">
    <property type="entry name" value="Winged helix-like DNA-binding domain superfamily/Winged helix DNA-binding domain"/>
    <property type="match status" value="1"/>
</dbReference>
<dbReference type="PANTHER" id="PTHR33164">
    <property type="entry name" value="TRANSCRIPTIONAL REGULATOR, MARR FAMILY"/>
    <property type="match status" value="1"/>
</dbReference>
<dbReference type="InterPro" id="IPR036390">
    <property type="entry name" value="WH_DNA-bd_sf"/>
</dbReference>
<dbReference type="InterPro" id="IPR000835">
    <property type="entry name" value="HTH_MarR-typ"/>
</dbReference>
<dbReference type="PROSITE" id="PS50995">
    <property type="entry name" value="HTH_MARR_2"/>
    <property type="match status" value="1"/>
</dbReference>